<dbReference type="EMBL" id="BMAU01021324">
    <property type="protein sequence ID" value="GFY13843.1"/>
    <property type="molecule type" value="Genomic_DNA"/>
</dbReference>
<accession>A0A8X6SLY4</accession>
<protein>
    <submittedName>
        <fullName evidence="1">Uncharacterized protein</fullName>
    </submittedName>
</protein>
<gene>
    <name evidence="1" type="ORF">TNCV_986151</name>
</gene>
<comment type="caution">
    <text evidence="1">The sequence shown here is derived from an EMBL/GenBank/DDBJ whole genome shotgun (WGS) entry which is preliminary data.</text>
</comment>
<proteinExistence type="predicted"/>
<dbReference type="AlphaFoldDB" id="A0A8X6SLY4"/>
<evidence type="ECO:0000313" key="1">
    <source>
        <dbReference type="EMBL" id="GFY13843.1"/>
    </source>
</evidence>
<dbReference type="Proteomes" id="UP000887159">
    <property type="component" value="Unassembled WGS sequence"/>
</dbReference>
<evidence type="ECO:0000313" key="2">
    <source>
        <dbReference type="Proteomes" id="UP000887159"/>
    </source>
</evidence>
<keyword evidence="2" id="KW-1185">Reference proteome</keyword>
<reference evidence="1" key="1">
    <citation type="submission" date="2020-08" db="EMBL/GenBank/DDBJ databases">
        <title>Multicomponent nature underlies the extraordinary mechanical properties of spider dragline silk.</title>
        <authorList>
            <person name="Kono N."/>
            <person name="Nakamura H."/>
            <person name="Mori M."/>
            <person name="Yoshida Y."/>
            <person name="Ohtoshi R."/>
            <person name="Malay A.D."/>
            <person name="Moran D.A.P."/>
            <person name="Tomita M."/>
            <person name="Numata K."/>
            <person name="Arakawa K."/>
        </authorList>
    </citation>
    <scope>NUCLEOTIDE SEQUENCE</scope>
</reference>
<name>A0A8X6SLY4_TRICX</name>
<organism evidence="1 2">
    <name type="scientific">Trichonephila clavipes</name>
    <name type="common">Golden silk orbweaver</name>
    <name type="synonym">Nephila clavipes</name>
    <dbReference type="NCBI Taxonomy" id="2585209"/>
    <lineage>
        <taxon>Eukaryota</taxon>
        <taxon>Metazoa</taxon>
        <taxon>Ecdysozoa</taxon>
        <taxon>Arthropoda</taxon>
        <taxon>Chelicerata</taxon>
        <taxon>Arachnida</taxon>
        <taxon>Araneae</taxon>
        <taxon>Araneomorphae</taxon>
        <taxon>Entelegynae</taxon>
        <taxon>Araneoidea</taxon>
        <taxon>Nephilidae</taxon>
        <taxon>Trichonephila</taxon>
    </lineage>
</organism>
<sequence length="122" mass="14155">MVPQLSRDLSAVSGRKIPVNTLQPSCKDCLLHSESSLEHPFDCIQQERLAILELKTFVMGTTRMGALSFHLRVEMYQVCNFRPVFNWKENAWRSLSSLLQNKNRHICWQRNPCVWCHSVGQP</sequence>